<comment type="similarity">
    <text evidence="1">Belongs to the tubulin--tyrosine ligase family.</text>
</comment>
<evidence type="ECO:0000256" key="2">
    <source>
        <dbReference type="ARBA" id="ARBA00022598"/>
    </source>
</evidence>
<sequence length="442" mass="50513">MQFSGSVPLCLSDLDWDLHWCDKEWIHDEFDHIHLQPHQRVNHFRNHYELTRKDLLVKNMKRAKRQLEKESRTDEAQSYNVYPTTYVLPMEYSMFVEEFKKHHNALWIMKPVGKSQGKGIFLFDKLSQINDWKTVPSFRQPEGQTQQTAEAYVVQKYVENPLLIGGKKFDLRLYALVTSYSPLTVYFYRSGFARFSHTHFSFDNENLTDIGMHLTNVAVQKQSEKYDEKSGGKWDVRRMKMYLMSKYGEDKVNQLTTAIENIIIKSLLSVQKSMINDKHCFELYGYDILIDSNLKPWLLEVNASPSLTANTKDDYDLKCGMLDDVLTIVDVEKYLTGNELQVGGFDLIYKGGPVSNHPQNAIFRSYLGSMNDRQQQLKKLAKLLAMRAQASPEAATTATTSSSAPGSSSGATSQRRVAARRAVREDSRDAASNAAQPAASKT</sequence>
<dbReference type="Pfam" id="PF03133">
    <property type="entry name" value="TTL"/>
    <property type="match status" value="1"/>
</dbReference>
<dbReference type="GO" id="GO:0015631">
    <property type="term" value="F:tubulin binding"/>
    <property type="evidence" value="ECO:0007669"/>
    <property type="project" value="TreeGrafter"/>
</dbReference>
<evidence type="ECO:0000256" key="4">
    <source>
        <dbReference type="ARBA" id="ARBA00022840"/>
    </source>
</evidence>
<dbReference type="Gene3D" id="3.30.470.20">
    <property type="entry name" value="ATP-grasp fold, B domain"/>
    <property type="match status" value="1"/>
</dbReference>
<dbReference type="PANTHER" id="PTHR12241:SF39">
    <property type="entry name" value="TUBULIN POLYGLUTAMYLASE TTLL9-RELATED"/>
    <property type="match status" value="1"/>
</dbReference>
<evidence type="ECO:0000256" key="6">
    <source>
        <dbReference type="SAM" id="Coils"/>
    </source>
</evidence>
<keyword evidence="4" id="KW-0067">ATP-binding</keyword>
<gene>
    <name evidence="8" type="ORF">Vbra_654</name>
</gene>
<dbReference type="STRING" id="1169540.A0A0G4G3X3"/>
<evidence type="ECO:0000256" key="7">
    <source>
        <dbReference type="SAM" id="MobiDB-lite"/>
    </source>
</evidence>
<evidence type="ECO:0000313" key="9">
    <source>
        <dbReference type="Proteomes" id="UP000041254"/>
    </source>
</evidence>
<feature type="compositionally biased region" description="Low complexity" evidence="7">
    <location>
        <begin position="430"/>
        <end position="442"/>
    </location>
</feature>
<dbReference type="InterPro" id="IPR004344">
    <property type="entry name" value="TTL/TTLL_fam"/>
</dbReference>
<evidence type="ECO:0000256" key="1">
    <source>
        <dbReference type="ARBA" id="ARBA00006820"/>
    </source>
</evidence>
<feature type="compositionally biased region" description="Low complexity" evidence="7">
    <location>
        <begin position="392"/>
        <end position="416"/>
    </location>
</feature>
<evidence type="ECO:0000256" key="3">
    <source>
        <dbReference type="ARBA" id="ARBA00022741"/>
    </source>
</evidence>
<dbReference type="VEuPathDB" id="CryptoDB:Vbra_654"/>
<dbReference type="GO" id="GO:0070740">
    <property type="term" value="F:tubulin-glutamic acid ligase activity"/>
    <property type="evidence" value="ECO:0007669"/>
    <property type="project" value="TreeGrafter"/>
</dbReference>
<proteinExistence type="inferred from homology"/>
<accession>A0A0G4G3X3</accession>
<dbReference type="FunCoup" id="A0A0G4G3X3">
    <property type="interactions" value="17"/>
</dbReference>
<dbReference type="OrthoDB" id="202825at2759"/>
<feature type="coiled-coil region" evidence="6">
    <location>
        <begin position="50"/>
        <end position="77"/>
    </location>
</feature>
<dbReference type="GO" id="GO:0036064">
    <property type="term" value="C:ciliary basal body"/>
    <property type="evidence" value="ECO:0007669"/>
    <property type="project" value="TreeGrafter"/>
</dbReference>
<keyword evidence="2" id="KW-0436">Ligase</keyword>
<dbReference type="AlphaFoldDB" id="A0A0G4G3X3"/>
<protein>
    <recommendedName>
        <fullName evidence="5">Tubulin--tyrosine ligase-like protein 9</fullName>
    </recommendedName>
</protein>
<dbReference type="EMBL" id="CDMY01000561">
    <property type="protein sequence ID" value="CEM22877.1"/>
    <property type="molecule type" value="Genomic_DNA"/>
</dbReference>
<dbReference type="PhylomeDB" id="A0A0G4G3X3"/>
<dbReference type="PROSITE" id="PS51221">
    <property type="entry name" value="TTL"/>
    <property type="match status" value="1"/>
</dbReference>
<evidence type="ECO:0000256" key="5">
    <source>
        <dbReference type="ARBA" id="ARBA00030445"/>
    </source>
</evidence>
<dbReference type="Proteomes" id="UP000041254">
    <property type="component" value="Unassembled WGS sequence"/>
</dbReference>
<keyword evidence="3" id="KW-0547">Nucleotide-binding</keyword>
<dbReference type="OMA" id="NDITMHL"/>
<dbReference type="InParanoid" id="A0A0G4G3X3"/>
<dbReference type="GO" id="GO:0005524">
    <property type="term" value="F:ATP binding"/>
    <property type="evidence" value="ECO:0007669"/>
    <property type="project" value="UniProtKB-KW"/>
</dbReference>
<dbReference type="PANTHER" id="PTHR12241">
    <property type="entry name" value="TUBULIN POLYGLUTAMYLASE"/>
    <property type="match status" value="1"/>
</dbReference>
<evidence type="ECO:0000313" key="8">
    <source>
        <dbReference type="EMBL" id="CEM22877.1"/>
    </source>
</evidence>
<reference evidence="8 9" key="1">
    <citation type="submission" date="2014-11" db="EMBL/GenBank/DDBJ databases">
        <authorList>
            <person name="Zhu J."/>
            <person name="Qi W."/>
            <person name="Song R."/>
        </authorList>
    </citation>
    <scope>NUCLEOTIDE SEQUENCE [LARGE SCALE GENOMIC DNA]</scope>
</reference>
<keyword evidence="9" id="KW-1185">Reference proteome</keyword>
<organism evidence="8 9">
    <name type="scientific">Vitrella brassicaformis (strain CCMP3155)</name>
    <dbReference type="NCBI Taxonomy" id="1169540"/>
    <lineage>
        <taxon>Eukaryota</taxon>
        <taxon>Sar</taxon>
        <taxon>Alveolata</taxon>
        <taxon>Colpodellida</taxon>
        <taxon>Vitrellaceae</taxon>
        <taxon>Vitrella</taxon>
    </lineage>
</organism>
<dbReference type="SUPFAM" id="SSF56059">
    <property type="entry name" value="Glutathione synthetase ATP-binding domain-like"/>
    <property type="match status" value="1"/>
</dbReference>
<dbReference type="GO" id="GO:0000226">
    <property type="term" value="P:microtubule cytoskeleton organization"/>
    <property type="evidence" value="ECO:0007669"/>
    <property type="project" value="TreeGrafter"/>
</dbReference>
<name>A0A0G4G3X3_VITBC</name>
<keyword evidence="6" id="KW-0175">Coiled coil</keyword>
<feature type="region of interest" description="Disordered" evidence="7">
    <location>
        <begin position="392"/>
        <end position="442"/>
    </location>
</feature>